<evidence type="ECO:0000259" key="1">
    <source>
        <dbReference type="PROSITE" id="PS50042"/>
    </source>
</evidence>
<dbReference type="InterPro" id="IPR014710">
    <property type="entry name" value="RmlC-like_jellyroll"/>
</dbReference>
<reference evidence="2" key="1">
    <citation type="submission" date="2020-06" db="EMBL/GenBank/DDBJ databases">
        <authorList>
            <person name="Dong N."/>
        </authorList>
    </citation>
    <scope>NUCLEOTIDE SEQUENCE</scope>
    <source>
        <strain evidence="2">210</strain>
    </source>
</reference>
<proteinExistence type="predicted"/>
<name>A0AAW7DHB5_9FLAO</name>
<dbReference type="SUPFAM" id="SSF51206">
    <property type="entry name" value="cAMP-binding domain-like"/>
    <property type="match status" value="1"/>
</dbReference>
<evidence type="ECO:0000313" key="2">
    <source>
        <dbReference type="EMBL" id="MDM1550559.1"/>
    </source>
</evidence>
<dbReference type="RefSeq" id="WP_276681941.1">
    <property type="nucleotide sequence ID" value="NZ_JACALR010000002.1"/>
</dbReference>
<dbReference type="Proteomes" id="UP001173578">
    <property type="component" value="Unassembled WGS sequence"/>
</dbReference>
<accession>A0AAW7DHB5</accession>
<gene>
    <name evidence="2" type="ORF">HX095_04965</name>
</gene>
<feature type="domain" description="Cyclic nucleotide-binding" evidence="1">
    <location>
        <begin position="18"/>
        <end position="99"/>
    </location>
</feature>
<dbReference type="Pfam" id="PF00027">
    <property type="entry name" value="cNMP_binding"/>
    <property type="match status" value="1"/>
</dbReference>
<dbReference type="PROSITE" id="PS50042">
    <property type="entry name" value="CNMP_BINDING_3"/>
    <property type="match status" value="1"/>
</dbReference>
<protein>
    <submittedName>
        <fullName evidence="2">Cyclic nucleotide-binding domain-containing protein</fullName>
    </submittedName>
</protein>
<comment type="caution">
    <text evidence="2">The sequence shown here is derived from an EMBL/GenBank/DDBJ whole genome shotgun (WGS) entry which is preliminary data.</text>
</comment>
<dbReference type="AlphaFoldDB" id="A0AAW7DHB5"/>
<dbReference type="Gene3D" id="2.60.120.10">
    <property type="entry name" value="Jelly Rolls"/>
    <property type="match status" value="1"/>
</dbReference>
<dbReference type="EMBL" id="JACALR010000002">
    <property type="protein sequence ID" value="MDM1550559.1"/>
    <property type="molecule type" value="Genomic_DNA"/>
</dbReference>
<dbReference type="InterPro" id="IPR000595">
    <property type="entry name" value="cNMP-bd_dom"/>
</dbReference>
<organism evidence="2 3">
    <name type="scientific">Empedobacter falsenii</name>
    <dbReference type="NCBI Taxonomy" id="343874"/>
    <lineage>
        <taxon>Bacteria</taxon>
        <taxon>Pseudomonadati</taxon>
        <taxon>Bacteroidota</taxon>
        <taxon>Flavobacteriia</taxon>
        <taxon>Flavobacteriales</taxon>
        <taxon>Weeksellaceae</taxon>
        <taxon>Empedobacter</taxon>
    </lineage>
</organism>
<dbReference type="InterPro" id="IPR018490">
    <property type="entry name" value="cNMP-bd_dom_sf"/>
</dbReference>
<reference evidence="2" key="2">
    <citation type="journal article" date="2022" name="Sci. Total Environ.">
        <title>Prevalence, transmission, and molecular epidemiology of tet(X)-positive bacteria among humans, animals, and environmental niches in China: An epidemiological, and genomic-based study.</title>
        <authorList>
            <person name="Dong N."/>
            <person name="Zeng Y."/>
            <person name="Cai C."/>
            <person name="Sun C."/>
            <person name="Lu J."/>
            <person name="Liu C."/>
            <person name="Zhou H."/>
            <person name="Sun Q."/>
            <person name="Shu L."/>
            <person name="Wang H."/>
            <person name="Wang Y."/>
            <person name="Wang S."/>
            <person name="Wu C."/>
            <person name="Chan E.W."/>
            <person name="Chen G."/>
            <person name="Shen Z."/>
            <person name="Chen S."/>
            <person name="Zhang R."/>
        </authorList>
    </citation>
    <scope>NUCLEOTIDE SEQUENCE</scope>
    <source>
        <strain evidence="2">210</strain>
    </source>
</reference>
<sequence length="138" mass="16163">MLIDKDLLFEFGATRQTYKSGEFIIKKGITAKFYLQIQSGKVKRKNYQHEKIVLETQLSKGQSLGESFLFSEDLYTITIQAIEDCDVIKLEKVSFHNLLEKHHHLYGIICKCMSEKLFHKFIMIQNLSIRKLGINNYK</sequence>
<dbReference type="CDD" id="cd00038">
    <property type="entry name" value="CAP_ED"/>
    <property type="match status" value="1"/>
</dbReference>
<evidence type="ECO:0000313" key="3">
    <source>
        <dbReference type="Proteomes" id="UP001173578"/>
    </source>
</evidence>